<keyword evidence="5 6" id="KW-0472">Membrane</keyword>
<dbReference type="EMBL" id="JBAMZL010000007">
    <property type="protein sequence ID" value="KAL0513989.1"/>
    <property type="molecule type" value="Genomic_DNA"/>
</dbReference>
<dbReference type="InterPro" id="IPR039309">
    <property type="entry name" value="BT1"/>
</dbReference>
<evidence type="ECO:0000256" key="5">
    <source>
        <dbReference type="ARBA" id="ARBA00023136"/>
    </source>
</evidence>
<keyword evidence="4 6" id="KW-1133">Transmembrane helix</keyword>
<evidence type="ECO:0000256" key="6">
    <source>
        <dbReference type="SAM" id="Phobius"/>
    </source>
</evidence>
<evidence type="ECO:0000256" key="3">
    <source>
        <dbReference type="ARBA" id="ARBA00022692"/>
    </source>
</evidence>
<name>A0AAW3AVW3_9TRYP</name>
<proteinExistence type="predicted"/>
<comment type="caution">
    <text evidence="7">The sequence shown here is derived from an EMBL/GenBank/DDBJ whole genome shotgun (WGS) entry which is preliminary data.</text>
</comment>
<evidence type="ECO:0000313" key="8">
    <source>
        <dbReference type="Proteomes" id="UP001482455"/>
    </source>
</evidence>
<dbReference type="Proteomes" id="UP001482455">
    <property type="component" value="Unassembled WGS sequence"/>
</dbReference>
<protein>
    <submittedName>
        <fullName evidence="7">BT1 family</fullName>
    </submittedName>
</protein>
<sequence>MCRHPGPGPSLVIWIWWFILSATIVAAVIQGPLSDTKLPQVDLFVAGVAQLLSTVFFVLNWYGEGTNNEEQLTDALIAKRDLNHALREH</sequence>
<accession>A0AAW3AVW3</accession>
<evidence type="ECO:0000313" key="7">
    <source>
        <dbReference type="EMBL" id="KAL0513989.1"/>
    </source>
</evidence>
<dbReference type="GO" id="GO:0016020">
    <property type="term" value="C:membrane"/>
    <property type="evidence" value="ECO:0007669"/>
    <property type="project" value="UniProtKB-SubCell"/>
</dbReference>
<dbReference type="Pfam" id="PF03092">
    <property type="entry name" value="BT1"/>
    <property type="match status" value="1"/>
</dbReference>
<keyword evidence="8" id="KW-1185">Reference proteome</keyword>
<organism evidence="7 8">
    <name type="scientific">Leishmania utingensis</name>
    <dbReference type="NCBI Taxonomy" id="653362"/>
    <lineage>
        <taxon>Eukaryota</taxon>
        <taxon>Discoba</taxon>
        <taxon>Euglenozoa</taxon>
        <taxon>Kinetoplastea</taxon>
        <taxon>Metakinetoplastina</taxon>
        <taxon>Trypanosomatida</taxon>
        <taxon>Trypanosomatidae</taxon>
        <taxon>Leishmaniinae</taxon>
        <taxon>Leishmania</taxon>
    </lineage>
</organism>
<comment type="subcellular location">
    <subcellularLocation>
        <location evidence="1">Membrane</location>
        <topology evidence="1">Multi-pass membrane protein</topology>
    </subcellularLocation>
</comment>
<gene>
    <name evidence="7" type="ORF">Q4I30_001112</name>
</gene>
<reference evidence="7 8" key="1">
    <citation type="submission" date="2024-02" db="EMBL/GenBank/DDBJ databases">
        <title>FIRST GENOME SEQUENCES OF Leishmania (Viannia) shawi, Leishmania (Viannia) lindenbergi AND Leishmania (Viannia) utingensis.</title>
        <authorList>
            <person name="Resadore F."/>
            <person name="Custodio M.G.F."/>
            <person name="Boite M.C."/>
            <person name="Cupolillo E."/>
            <person name="Ferreira G.E.M."/>
        </authorList>
    </citation>
    <scope>NUCLEOTIDE SEQUENCE [LARGE SCALE GENOMIC DNA]</scope>
    <source>
        <strain evidence="7 8">ITUB/BR/1977/M4964</strain>
    </source>
</reference>
<evidence type="ECO:0000256" key="4">
    <source>
        <dbReference type="ARBA" id="ARBA00022989"/>
    </source>
</evidence>
<feature type="transmembrane region" description="Helical" evidence="6">
    <location>
        <begin position="41"/>
        <end position="62"/>
    </location>
</feature>
<evidence type="ECO:0000256" key="1">
    <source>
        <dbReference type="ARBA" id="ARBA00004141"/>
    </source>
</evidence>
<feature type="transmembrane region" description="Helical" evidence="6">
    <location>
        <begin position="12"/>
        <end position="29"/>
    </location>
</feature>
<evidence type="ECO:0000256" key="2">
    <source>
        <dbReference type="ARBA" id="ARBA00022448"/>
    </source>
</evidence>
<keyword evidence="2" id="KW-0813">Transport</keyword>
<keyword evidence="3 6" id="KW-0812">Transmembrane</keyword>
<dbReference type="AlphaFoldDB" id="A0AAW3AVW3"/>